<evidence type="ECO:0000313" key="2">
    <source>
        <dbReference type="EMBL" id="NJQ08207.1"/>
    </source>
</evidence>
<dbReference type="RefSeq" id="WP_167973884.1">
    <property type="nucleotide sequence ID" value="NZ_BHZG01000036.1"/>
</dbReference>
<dbReference type="EMBL" id="JAAVJD010000259">
    <property type="protein sequence ID" value="NJQ08207.1"/>
    <property type="molecule type" value="Genomic_DNA"/>
</dbReference>
<keyword evidence="3" id="KW-1185">Reference proteome</keyword>
<dbReference type="Proteomes" id="UP000578686">
    <property type="component" value="Unassembled WGS sequence"/>
</dbReference>
<organism evidence="2 3">
    <name type="scientific">Streptomyces lonarensis</name>
    <dbReference type="NCBI Taxonomy" id="700599"/>
    <lineage>
        <taxon>Bacteria</taxon>
        <taxon>Bacillati</taxon>
        <taxon>Actinomycetota</taxon>
        <taxon>Actinomycetes</taxon>
        <taxon>Kitasatosporales</taxon>
        <taxon>Streptomycetaceae</taxon>
        <taxon>Streptomyces</taxon>
    </lineage>
</organism>
<name>A0A7X6D4U9_9ACTN</name>
<feature type="region of interest" description="Disordered" evidence="1">
    <location>
        <begin position="1"/>
        <end position="20"/>
    </location>
</feature>
<evidence type="ECO:0000256" key="1">
    <source>
        <dbReference type="SAM" id="MobiDB-lite"/>
    </source>
</evidence>
<protein>
    <submittedName>
        <fullName evidence="2">Uncharacterized protein</fullName>
    </submittedName>
</protein>
<reference evidence="2 3" key="1">
    <citation type="submission" date="2020-03" db="EMBL/GenBank/DDBJ databases">
        <title>Draft genome of Streptomyces sp. ventii, isolated from the Axial Seamount in the Pacific Ocean, and resequencing of the two type strains Streptomyces lonarensis strain NCL 716 and Streptomyces bohaiensis strain 11A07.</title>
        <authorList>
            <person name="Loughran R.M."/>
            <person name="Pfannmuller K.M."/>
            <person name="Wasson B.J."/>
            <person name="Deadmond M.C."/>
            <person name="Paddock B.E."/>
            <person name="Koyack M.J."/>
            <person name="Gallegos D.A."/>
            <person name="Mitchell E.A."/>
            <person name="Ushijima B."/>
            <person name="Saw J.H."/>
            <person name="Mcphail K.L."/>
            <person name="Videau P."/>
        </authorList>
    </citation>
    <scope>NUCLEOTIDE SEQUENCE [LARGE SCALE GENOMIC DNA]</scope>
    <source>
        <strain evidence="2 3">NCL716</strain>
    </source>
</reference>
<proteinExistence type="predicted"/>
<evidence type="ECO:0000313" key="3">
    <source>
        <dbReference type="Proteomes" id="UP000578686"/>
    </source>
</evidence>
<accession>A0A7X6D4U9</accession>
<comment type="caution">
    <text evidence="2">The sequence shown here is derived from an EMBL/GenBank/DDBJ whole genome shotgun (WGS) entry which is preliminary data.</text>
</comment>
<dbReference type="AlphaFoldDB" id="A0A7X6D4U9"/>
<feature type="compositionally biased region" description="Polar residues" evidence="1">
    <location>
        <begin position="33"/>
        <end position="42"/>
    </location>
</feature>
<feature type="region of interest" description="Disordered" evidence="1">
    <location>
        <begin position="33"/>
        <end position="58"/>
    </location>
</feature>
<sequence length="93" mass="9499">MSKLRYCEAPPSAEAPREISGATWPSLVRAQSGISADSSTVQADDGRREPVGGEAARPAASHCLCRPGARGVLGQAAGGRHLLAGPVPEPGLR</sequence>
<gene>
    <name evidence="2" type="ORF">HCN56_22135</name>
</gene>